<gene>
    <name evidence="1" type="ORF">SAMN06297358_3796</name>
</gene>
<dbReference type="Gene3D" id="1.25.40.390">
    <property type="match status" value="1"/>
</dbReference>
<dbReference type="InterPro" id="IPR011990">
    <property type="entry name" value="TPR-like_helical_dom_sf"/>
</dbReference>
<evidence type="ECO:0000313" key="2">
    <source>
        <dbReference type="Proteomes" id="UP000219281"/>
    </source>
</evidence>
<keyword evidence="2" id="KW-1185">Reference proteome</keyword>
<dbReference type="SUPFAM" id="SSF48452">
    <property type="entry name" value="TPR-like"/>
    <property type="match status" value="1"/>
</dbReference>
<dbReference type="OrthoDB" id="1522814at2"/>
<sequence length="431" mass="45985">MKNIKINSIYIACGLLTAASLVSSCKKDFEDPSRAKVDAALGSSQGLSAVAVGIQRTYSLGRTGVVFNSIAAAGFSSNELKLLNSGNIPELQLSTGGNAVDATNTILFNMWATSFKVIDESNKVIASAEALGDKGYASGLIGYVTIFKALSLGTISSFWQQVPVTTGKNVPFVTRDQGFRAAIAAIDKALAAIAANPISAQFTGVPSMNIVNTLHALKARYALFTGQYPLALSEANAVLSNTGASLVFDSANPNVLFSIISSNNVFQPTDANLGLPASLAPNPNDKRIPFYTAMQGTPTATLRMTGFSTKVDQAIPIFLPGEMTLIKAEALLRQTTPDVANSLIELNKVVTKTTDAFGVAADLPPLVGPFTPAELLEQIYKHRSIELFASGLKLEDMRRFNRPQAEMKRSFMPYPFQERDNNTNTPANPAF</sequence>
<dbReference type="AlphaFoldDB" id="A0A286ADW1"/>
<proteinExistence type="predicted"/>
<organism evidence="1 2">
    <name type="scientific">Pedobacter xixiisoli</name>
    <dbReference type="NCBI Taxonomy" id="1476464"/>
    <lineage>
        <taxon>Bacteria</taxon>
        <taxon>Pseudomonadati</taxon>
        <taxon>Bacteroidota</taxon>
        <taxon>Sphingobacteriia</taxon>
        <taxon>Sphingobacteriales</taxon>
        <taxon>Sphingobacteriaceae</taxon>
        <taxon>Pedobacter</taxon>
    </lineage>
</organism>
<evidence type="ECO:0000313" key="1">
    <source>
        <dbReference type="EMBL" id="SOD20085.1"/>
    </source>
</evidence>
<dbReference type="EMBL" id="OCMT01000004">
    <property type="protein sequence ID" value="SOD20085.1"/>
    <property type="molecule type" value="Genomic_DNA"/>
</dbReference>
<accession>A0A286ADW1</accession>
<dbReference type="PROSITE" id="PS51257">
    <property type="entry name" value="PROKAR_LIPOPROTEIN"/>
    <property type="match status" value="1"/>
</dbReference>
<protein>
    <submittedName>
        <fullName evidence="1">SusD family protein</fullName>
    </submittedName>
</protein>
<reference evidence="2" key="1">
    <citation type="submission" date="2017-09" db="EMBL/GenBank/DDBJ databases">
        <authorList>
            <person name="Varghese N."/>
            <person name="Submissions S."/>
        </authorList>
    </citation>
    <scope>NUCLEOTIDE SEQUENCE [LARGE SCALE GENOMIC DNA]</scope>
    <source>
        <strain evidence="2">CGMCC 1.12803</strain>
    </source>
</reference>
<name>A0A286ADW1_9SPHI</name>
<dbReference type="RefSeq" id="WP_097133801.1">
    <property type="nucleotide sequence ID" value="NZ_OCMT01000004.1"/>
</dbReference>
<dbReference type="Proteomes" id="UP000219281">
    <property type="component" value="Unassembled WGS sequence"/>
</dbReference>